<evidence type="ECO:0000256" key="16">
    <source>
        <dbReference type="PROSITE-ProRule" id="PRU00276"/>
    </source>
</evidence>
<dbReference type="InterPro" id="IPR024079">
    <property type="entry name" value="MetalloPept_cat_dom_sf"/>
</dbReference>
<dbReference type="SUPFAM" id="SSF55486">
    <property type="entry name" value="Metalloproteases ('zincins'), catalytic domain"/>
    <property type="match status" value="1"/>
</dbReference>
<dbReference type="EMBL" id="JAIWYP010000008">
    <property type="protein sequence ID" value="KAH3784823.1"/>
    <property type="molecule type" value="Genomic_DNA"/>
</dbReference>
<feature type="binding site" evidence="14 16">
    <location>
        <position position="480"/>
    </location>
    <ligand>
        <name>Zn(2+)</name>
        <dbReference type="ChEBI" id="CHEBI:29105"/>
        <note>catalytic</note>
    </ligand>
</feature>
<dbReference type="Pfam" id="PF17771">
    <property type="entry name" value="ADAMTS_CR_2"/>
    <property type="match status" value="1"/>
</dbReference>
<dbReference type="InterPro" id="IPR050439">
    <property type="entry name" value="ADAMTS_ADAMTS-like"/>
</dbReference>
<name>A0A9D4ESJ5_DREPO</name>
<accession>A0A9D4ESJ5</accession>
<feature type="disulfide bond" evidence="15">
    <location>
        <begin position="581"/>
        <end position="612"/>
    </location>
</feature>
<dbReference type="Gene3D" id="2.60.120.830">
    <property type="match status" value="1"/>
</dbReference>
<evidence type="ECO:0000256" key="8">
    <source>
        <dbReference type="ARBA" id="ARBA00022801"/>
    </source>
</evidence>
<evidence type="ECO:0000256" key="6">
    <source>
        <dbReference type="ARBA" id="ARBA00022729"/>
    </source>
</evidence>
<keyword evidence="12" id="KW-0325">Glycoprotein</keyword>
<dbReference type="Pfam" id="PF05986">
    <property type="entry name" value="ADAMTS_spacer1"/>
    <property type="match status" value="1"/>
</dbReference>
<keyword evidence="5 14" id="KW-0479">Metal-binding</keyword>
<dbReference type="Pfam" id="PF19236">
    <property type="entry name" value="ADAMTS_CR_3"/>
    <property type="match status" value="1"/>
</dbReference>
<evidence type="ECO:0008006" key="22">
    <source>
        <dbReference type="Google" id="ProtNLM"/>
    </source>
</evidence>
<feature type="binding site" evidence="14">
    <location>
        <position position="336"/>
    </location>
    <ligand>
        <name>Ca(2+)</name>
        <dbReference type="ChEBI" id="CHEBI:29108"/>
        <label>1</label>
    </ligand>
</feature>
<feature type="disulfide bond" evidence="15">
    <location>
        <begin position="572"/>
        <end position="593"/>
    </location>
</feature>
<dbReference type="SMART" id="SM00209">
    <property type="entry name" value="TSP1"/>
    <property type="match status" value="6"/>
</dbReference>
<keyword evidence="14" id="KW-0106">Calcium</keyword>
<comment type="subcellular location">
    <subcellularLocation>
        <location evidence="1">Secreted</location>
        <location evidence="1">Extracellular space</location>
        <location evidence="1">Extracellular matrix</location>
    </subcellularLocation>
</comment>
<feature type="active site" evidence="13 16">
    <location>
        <position position="477"/>
    </location>
</feature>
<dbReference type="GO" id="GO:0004222">
    <property type="term" value="F:metalloendopeptidase activity"/>
    <property type="evidence" value="ECO:0007669"/>
    <property type="project" value="InterPro"/>
</dbReference>
<gene>
    <name evidence="20" type="ORF">DPMN_162894</name>
</gene>
<sequence>MKLHILSGVGSRSRSYFKVKTGVLMFPHDDYVIEPLPSHLSNLQQHRHHQQHHHKEQQQHEHNHQNKRHNENHFKSSVKRRNQHGSHLDQTSRDNVFDNHDNLPHNHDNQLEGHSGNQDASSAIERHTHVYTTKDPELGHRRKQQLSKHSSHSDNIYNNTDLANHKSINVKVKGHRLNHHSSNNIKSVYDKPSFYSKDIDYVQNDTVSNTSAKFSDLDFQGDGVMKGQSNNSGNVSEDAVTGGVNIIGNFMHSDDSMEGCLSKSLKSSESSKLHPQLVESTAHRHILYKRSALPQHRQGNYETSKDFNNHAAFSDQSRSSRRRKKRSYESVERSVETLVVVDQDMYRKHGRENVTTYVLSIFNIVSQLYQDTTLGYPINIILVGLVFLDGREPGLYISNHADKTLNSFCQWQAGVHNGRRKLHDHAVLLTGKDICSYQNAPCDTLGFAPIDGMCSEIRSCIVNEDTGLSTAFTVAHEMGHNFGMMHDGDGNDCKDTAGFIMSPTLAAQSGTFHWSPCSRQYMRKFLNAVQSECLTSQTRGTAELKFPNKLPGEIFDADTQCKWQFGSHSKKCTIMFGKDPCMNLFCHKREGMCETKFLPAAEGTSCGPGLWCKQARCVSYGKKGPTPVDGWWTEWGSWSQCTRSCGGGIKSRTRECNNPRPQYGGNTCTGPEVIHKMCNLVDCESSQGDFRELQCKQLAQENFRGWNYRWRSYREGSHIEAEDECKLYCKADGYNFYYTMPREVTDGTRCNDYSTDVCVQGKCQKVGCDLIVGSTARKDRCGVCDGDNSTCKIVENVFTQQPTEKAYYGVVYLPRGSSSISIEEMGISRSNYLALRNVQGHYFLNGNWKLNSEGVYSISGTKFVYRRPYNSPESLSAEGPILEDLVVEVLIQSENPGVKYSFTVPKYSNYLPPVQHNYTWSVVLTECSQPCAGGEQTVTAHCHRDAGEEVDPAYCDPQKKPGTGQYSCNTQACDPRWIAEPWSVCHRSCGGGKQKRRIYCMQRLSVSEDRRLPRKFCAQADKPPRKRECNTHECPPVWYTGHWSECSKTCDKGLKSRSVVCRRKTQDGYVVQPDSMCSGQSRPVQHKGCREKRCPDPNVEWTTTPWSQCSSTCGTGSLMRDRKCMKKTKSGEMIVTLDKKCRHLPDLNVTLTQQCDLEPCPEKPEWYASPWSRCSVTCGNGTQTRLVHCIHQQYRRLAKNCDETVKPDSLQECLLHPCINPGPVCTDEFSWCHLVPKHNICDHKFYGTKCCLSCTHR</sequence>
<feature type="binding site" evidence="14">
    <location>
        <position position="336"/>
    </location>
    <ligand>
        <name>Ca(2+)</name>
        <dbReference type="ChEBI" id="CHEBI:29108"/>
        <label>2</label>
    </ligand>
</feature>
<dbReference type="FunFam" id="2.20.100.10:FF:000001">
    <property type="entry name" value="semaphorin-5A isoform X1"/>
    <property type="match status" value="1"/>
</dbReference>
<keyword evidence="6" id="KW-0732">Signal</keyword>
<dbReference type="GO" id="GO:0030198">
    <property type="term" value="P:extracellular matrix organization"/>
    <property type="evidence" value="ECO:0007669"/>
    <property type="project" value="InterPro"/>
</dbReference>
<feature type="compositionally biased region" description="Basic and acidic residues" evidence="17">
    <location>
        <begin position="124"/>
        <end position="139"/>
    </location>
</feature>
<feature type="compositionally biased region" description="Basic residues" evidence="17">
    <location>
        <begin position="140"/>
        <end position="150"/>
    </location>
</feature>
<evidence type="ECO:0000256" key="10">
    <source>
        <dbReference type="ARBA" id="ARBA00023049"/>
    </source>
</evidence>
<feature type="disulfide bond" evidence="15">
    <location>
        <begin position="409"/>
        <end position="460"/>
    </location>
</feature>
<keyword evidence="21" id="KW-1185">Reference proteome</keyword>
<dbReference type="AlphaFoldDB" id="A0A9D4ESJ5"/>
<evidence type="ECO:0000259" key="18">
    <source>
        <dbReference type="PROSITE" id="PS50215"/>
    </source>
</evidence>
<dbReference type="FunFam" id="2.20.100.10:FF:000005">
    <property type="entry name" value="ADAM metallopeptidase with thrombospondin type 1 motif 9"/>
    <property type="match status" value="2"/>
</dbReference>
<evidence type="ECO:0000256" key="3">
    <source>
        <dbReference type="ARBA" id="ARBA00022530"/>
    </source>
</evidence>
<evidence type="ECO:0000256" key="11">
    <source>
        <dbReference type="ARBA" id="ARBA00023157"/>
    </source>
</evidence>
<dbReference type="PANTHER" id="PTHR13723:SF293">
    <property type="entry name" value="A DISINTEGRIN AND METALLOPROTEINASE WITH THROMBOSPONDIN MOTIFS 18"/>
    <property type="match status" value="1"/>
</dbReference>
<keyword evidence="8" id="KW-0378">Hydrolase</keyword>
<dbReference type="PROSITE" id="PS50215">
    <property type="entry name" value="ADAM_MEPRO"/>
    <property type="match status" value="1"/>
</dbReference>
<feature type="compositionally biased region" description="Basic and acidic residues" evidence="17">
    <location>
        <begin position="56"/>
        <end position="74"/>
    </location>
</feature>
<dbReference type="InterPro" id="IPR010294">
    <property type="entry name" value="ADAMTS_spacer1"/>
</dbReference>
<dbReference type="Gene3D" id="3.40.390.10">
    <property type="entry name" value="Collagenase (Catalytic Domain)"/>
    <property type="match status" value="1"/>
</dbReference>
<dbReference type="InterPro" id="IPR041645">
    <property type="entry name" value="ADAMTS_CR_2"/>
</dbReference>
<comment type="caution">
    <text evidence="16">Lacks conserved residue(s) required for the propagation of feature annotation.</text>
</comment>
<dbReference type="Pfam" id="PF01421">
    <property type="entry name" value="Reprolysin"/>
    <property type="match status" value="1"/>
</dbReference>
<feature type="domain" description="Peptidase M12B" evidence="18">
    <location>
        <begin position="333"/>
        <end position="538"/>
    </location>
</feature>
<evidence type="ECO:0000256" key="1">
    <source>
        <dbReference type="ARBA" id="ARBA00004498"/>
    </source>
</evidence>
<dbReference type="GO" id="GO:0046872">
    <property type="term" value="F:metal ion binding"/>
    <property type="evidence" value="ECO:0007669"/>
    <property type="project" value="UniProtKB-KW"/>
</dbReference>
<dbReference type="GO" id="GO:0006508">
    <property type="term" value="P:proteolysis"/>
    <property type="evidence" value="ECO:0007669"/>
    <property type="project" value="UniProtKB-KW"/>
</dbReference>
<feature type="domain" description="PLAC" evidence="19">
    <location>
        <begin position="1221"/>
        <end position="1257"/>
    </location>
</feature>
<comment type="caution">
    <text evidence="20">The sequence shown here is derived from an EMBL/GenBank/DDBJ whole genome shotgun (WGS) entry which is preliminary data.</text>
</comment>
<feature type="compositionally biased region" description="Basic residues" evidence="17">
    <location>
        <begin position="45"/>
        <end position="55"/>
    </location>
</feature>
<dbReference type="GO" id="GO:0031012">
    <property type="term" value="C:extracellular matrix"/>
    <property type="evidence" value="ECO:0007669"/>
    <property type="project" value="TreeGrafter"/>
</dbReference>
<comment type="cofactor">
    <cofactor evidence="14">
        <name>Zn(2+)</name>
        <dbReference type="ChEBI" id="CHEBI:29105"/>
    </cofactor>
    <text evidence="14">Binds 1 zinc ion per subunit.</text>
</comment>
<keyword evidence="10" id="KW-0482">Metalloprotease</keyword>
<keyword evidence="11 15" id="KW-1015">Disulfide bond</keyword>
<dbReference type="PROSITE" id="PS50092">
    <property type="entry name" value="TSP1"/>
    <property type="match status" value="5"/>
</dbReference>
<dbReference type="PROSITE" id="PS50900">
    <property type="entry name" value="PLAC"/>
    <property type="match status" value="1"/>
</dbReference>
<dbReference type="CDD" id="cd04273">
    <property type="entry name" value="ZnMc_ADAMTS_like"/>
    <property type="match status" value="1"/>
</dbReference>
<keyword evidence="9 14" id="KW-0862">Zinc</keyword>
<evidence type="ECO:0000313" key="20">
    <source>
        <dbReference type="EMBL" id="KAH3784823.1"/>
    </source>
</evidence>
<dbReference type="InterPro" id="IPR001590">
    <property type="entry name" value="Peptidase_M12B"/>
</dbReference>
<evidence type="ECO:0000256" key="17">
    <source>
        <dbReference type="SAM" id="MobiDB-lite"/>
    </source>
</evidence>
<evidence type="ECO:0000256" key="12">
    <source>
        <dbReference type="ARBA" id="ARBA00023180"/>
    </source>
</evidence>
<evidence type="ECO:0000256" key="13">
    <source>
        <dbReference type="PIRSR" id="PIRSR613273-1"/>
    </source>
</evidence>
<proteinExistence type="predicted"/>
<feature type="compositionally biased region" description="Basic and acidic residues" evidence="17">
    <location>
        <begin position="86"/>
        <end position="111"/>
    </location>
</feature>
<dbReference type="FunFam" id="2.60.120.830:FF:000001">
    <property type="entry name" value="A disintegrin and metalloproteinase with thrombospondin motifs 1"/>
    <property type="match status" value="1"/>
</dbReference>
<dbReference type="InterPro" id="IPR000884">
    <property type="entry name" value="TSP1_rpt"/>
</dbReference>
<evidence type="ECO:0000256" key="7">
    <source>
        <dbReference type="ARBA" id="ARBA00022737"/>
    </source>
</evidence>
<dbReference type="InterPro" id="IPR013273">
    <property type="entry name" value="ADAMTS/ADAMTS-like"/>
</dbReference>
<feature type="binding site" evidence="14">
    <location>
        <position position="424"/>
    </location>
    <ligand>
        <name>Ca(2+)</name>
        <dbReference type="ChEBI" id="CHEBI:29108"/>
        <label>1</label>
    </ligand>
</feature>
<dbReference type="Pfam" id="PF19030">
    <property type="entry name" value="TSP1_ADAMTS"/>
    <property type="match status" value="4"/>
</dbReference>
<feature type="region of interest" description="Disordered" evidence="17">
    <location>
        <begin position="42"/>
        <end position="159"/>
    </location>
</feature>
<dbReference type="PANTHER" id="PTHR13723">
    <property type="entry name" value="ADAMTS A DISINTEGRIN AND METALLOPROTEASE WITH THROMBOSPONDIN MOTIFS PROTEASE"/>
    <property type="match status" value="1"/>
</dbReference>
<organism evidence="20 21">
    <name type="scientific">Dreissena polymorpha</name>
    <name type="common">Zebra mussel</name>
    <name type="synonym">Mytilus polymorpha</name>
    <dbReference type="NCBI Taxonomy" id="45954"/>
    <lineage>
        <taxon>Eukaryota</taxon>
        <taxon>Metazoa</taxon>
        <taxon>Spiralia</taxon>
        <taxon>Lophotrochozoa</taxon>
        <taxon>Mollusca</taxon>
        <taxon>Bivalvia</taxon>
        <taxon>Autobranchia</taxon>
        <taxon>Heteroconchia</taxon>
        <taxon>Euheterodonta</taxon>
        <taxon>Imparidentia</taxon>
        <taxon>Neoheterodontei</taxon>
        <taxon>Myida</taxon>
        <taxon>Dreissenoidea</taxon>
        <taxon>Dreissenidae</taxon>
        <taxon>Dreissena</taxon>
    </lineage>
</organism>
<dbReference type="Gene3D" id="2.20.100.10">
    <property type="entry name" value="Thrombospondin type-1 (TSP1) repeat"/>
    <property type="match status" value="5"/>
</dbReference>
<dbReference type="SUPFAM" id="SSF82895">
    <property type="entry name" value="TSP-1 type 1 repeat"/>
    <property type="match status" value="5"/>
</dbReference>
<dbReference type="Proteomes" id="UP000828390">
    <property type="component" value="Unassembled WGS sequence"/>
</dbReference>
<dbReference type="Gene3D" id="3.40.1620.60">
    <property type="match status" value="1"/>
</dbReference>
<reference evidence="20" key="1">
    <citation type="journal article" date="2019" name="bioRxiv">
        <title>The Genome of the Zebra Mussel, Dreissena polymorpha: A Resource for Invasive Species Research.</title>
        <authorList>
            <person name="McCartney M.A."/>
            <person name="Auch B."/>
            <person name="Kono T."/>
            <person name="Mallez S."/>
            <person name="Zhang Y."/>
            <person name="Obille A."/>
            <person name="Becker A."/>
            <person name="Abrahante J.E."/>
            <person name="Garbe J."/>
            <person name="Badalamenti J.P."/>
            <person name="Herman A."/>
            <person name="Mangelson H."/>
            <person name="Liachko I."/>
            <person name="Sullivan S."/>
            <person name="Sone E.D."/>
            <person name="Koren S."/>
            <person name="Silverstein K.A.T."/>
            <person name="Beckman K.B."/>
            <person name="Gohl D.M."/>
        </authorList>
    </citation>
    <scope>NUCLEOTIDE SEQUENCE</scope>
    <source>
        <strain evidence="20">Duluth1</strain>
        <tissue evidence="20">Whole animal</tissue>
    </source>
</reference>
<feature type="disulfide bond" evidence="15">
    <location>
        <begin position="454"/>
        <end position="533"/>
    </location>
</feature>
<evidence type="ECO:0000256" key="15">
    <source>
        <dbReference type="PIRSR" id="PIRSR613273-3"/>
    </source>
</evidence>
<feature type="disulfide bond" evidence="15">
    <location>
        <begin position="656"/>
        <end position="668"/>
    </location>
</feature>
<keyword evidence="3" id="KW-0272">Extracellular matrix</keyword>
<dbReference type="InterPro" id="IPR045371">
    <property type="entry name" value="ADAMTS_CR_3"/>
</dbReference>
<evidence type="ECO:0000259" key="19">
    <source>
        <dbReference type="PROSITE" id="PS50900"/>
    </source>
</evidence>
<dbReference type="PRINTS" id="PR01857">
    <property type="entry name" value="ADAMTSFAMILY"/>
</dbReference>
<keyword evidence="4" id="KW-0645">Protease</keyword>
<keyword evidence="2" id="KW-0964">Secreted</keyword>
<keyword evidence="7" id="KW-0677">Repeat</keyword>
<evidence type="ECO:0000313" key="21">
    <source>
        <dbReference type="Proteomes" id="UP000828390"/>
    </source>
</evidence>
<feature type="disulfide bond" evidence="15">
    <location>
        <begin position="493"/>
        <end position="517"/>
    </location>
</feature>
<dbReference type="FunFam" id="3.40.390.10:FF:000001">
    <property type="entry name" value="A disintegrin and metalloproteinase with thrombospondin motifs 1"/>
    <property type="match status" value="1"/>
</dbReference>
<evidence type="ECO:0000256" key="14">
    <source>
        <dbReference type="PIRSR" id="PIRSR613273-2"/>
    </source>
</evidence>
<feature type="binding site" evidence="14 16">
    <location>
        <position position="476"/>
    </location>
    <ligand>
        <name>Zn(2+)</name>
        <dbReference type="ChEBI" id="CHEBI:29105"/>
        <note>catalytic</note>
    </ligand>
</feature>
<dbReference type="InterPro" id="IPR036383">
    <property type="entry name" value="TSP1_rpt_sf"/>
</dbReference>
<feature type="disulfide bond" evidence="15">
    <location>
        <begin position="641"/>
        <end position="678"/>
    </location>
</feature>
<feature type="disulfide bond" evidence="15">
    <location>
        <begin position="606"/>
        <end position="617"/>
    </location>
</feature>
<reference evidence="20" key="2">
    <citation type="submission" date="2020-11" db="EMBL/GenBank/DDBJ databases">
        <authorList>
            <person name="McCartney M.A."/>
            <person name="Auch B."/>
            <person name="Kono T."/>
            <person name="Mallez S."/>
            <person name="Becker A."/>
            <person name="Gohl D.M."/>
            <person name="Silverstein K.A.T."/>
            <person name="Koren S."/>
            <person name="Bechman K.B."/>
            <person name="Herman A."/>
            <person name="Abrahante J.E."/>
            <person name="Garbe J."/>
        </authorList>
    </citation>
    <scope>NUCLEOTIDE SEQUENCE</scope>
    <source>
        <strain evidence="20">Duluth1</strain>
        <tissue evidence="20">Whole animal</tissue>
    </source>
</reference>
<evidence type="ECO:0000256" key="5">
    <source>
        <dbReference type="ARBA" id="ARBA00022723"/>
    </source>
</evidence>
<feature type="disulfide bond" evidence="15">
    <location>
        <begin position="435"/>
        <end position="442"/>
    </location>
</feature>
<dbReference type="Pfam" id="PF00090">
    <property type="entry name" value="TSP_1"/>
    <property type="match status" value="1"/>
</dbReference>
<dbReference type="Pfam" id="PF08686">
    <property type="entry name" value="PLAC"/>
    <property type="match status" value="1"/>
</dbReference>
<evidence type="ECO:0000256" key="2">
    <source>
        <dbReference type="ARBA" id="ARBA00022525"/>
    </source>
</evidence>
<evidence type="ECO:0000256" key="4">
    <source>
        <dbReference type="ARBA" id="ARBA00022670"/>
    </source>
</evidence>
<feature type="region of interest" description="Disordered" evidence="17">
    <location>
        <begin position="293"/>
        <end position="328"/>
    </location>
</feature>
<feature type="binding site" evidence="14 16">
    <location>
        <position position="486"/>
    </location>
    <ligand>
        <name>Zn(2+)</name>
        <dbReference type="ChEBI" id="CHEBI:29105"/>
        <note>catalytic</note>
    </ligand>
</feature>
<feature type="disulfide bond" evidence="15">
    <location>
        <begin position="561"/>
        <end position="586"/>
    </location>
</feature>
<dbReference type="InterPro" id="IPR010909">
    <property type="entry name" value="PLAC"/>
</dbReference>
<feature type="binding site" evidence="14">
    <location>
        <position position="533"/>
    </location>
    <ligand>
        <name>Ca(2+)</name>
        <dbReference type="ChEBI" id="CHEBI:29108"/>
        <label>1</label>
    </ligand>
</feature>
<protein>
    <recommendedName>
        <fullName evidence="22">A disintegrin and metalloproteinase with thrombospondin motifs 18</fullName>
    </recommendedName>
</protein>
<evidence type="ECO:0000256" key="9">
    <source>
        <dbReference type="ARBA" id="ARBA00022833"/>
    </source>
</evidence>
<feature type="disulfide bond" evidence="15">
    <location>
        <begin position="645"/>
        <end position="683"/>
    </location>
</feature>